<sequence>MQYFVVRLKQFWEIYNCKLRPKYKIILNNLYDFPQSEKIMQLKGGFILAEIKKTFVKGLNFDKGFFLILYFKSYLKKNSIQFF</sequence>
<dbReference type="EMBL" id="PRDM01000002">
    <property type="protein sequence ID" value="MBE8725112.1"/>
    <property type="molecule type" value="Genomic_DNA"/>
</dbReference>
<proteinExistence type="predicted"/>
<keyword evidence="2" id="KW-1185">Reference proteome</keyword>
<reference evidence="1 2" key="1">
    <citation type="submission" date="2018-07" db="EMBL/GenBank/DDBJ databases">
        <title>Genome assembly of strain KB82.</title>
        <authorList>
            <person name="Kukolya J."/>
            <person name="Horvath B."/>
            <person name="Nagy I."/>
            <person name="Toth A."/>
        </authorList>
    </citation>
    <scope>NUCLEOTIDE SEQUENCE [LARGE SCALE GENOMIC DNA]</scope>
    <source>
        <strain evidence="1 2">Kb82</strain>
    </source>
</reference>
<accession>A0ABR9TJ99</accession>
<dbReference type="Proteomes" id="UP000640614">
    <property type="component" value="Unassembled WGS sequence"/>
</dbReference>
<organism evidence="1 2">
    <name type="scientific">Flavobacterium hungaricum</name>
    <dbReference type="NCBI Taxonomy" id="2082725"/>
    <lineage>
        <taxon>Bacteria</taxon>
        <taxon>Pseudomonadati</taxon>
        <taxon>Bacteroidota</taxon>
        <taxon>Flavobacteriia</taxon>
        <taxon>Flavobacteriales</taxon>
        <taxon>Flavobacteriaceae</taxon>
        <taxon>Flavobacterium</taxon>
    </lineage>
</organism>
<evidence type="ECO:0000313" key="2">
    <source>
        <dbReference type="Proteomes" id="UP000640614"/>
    </source>
</evidence>
<protein>
    <submittedName>
        <fullName evidence="1">Uncharacterized protein</fullName>
    </submittedName>
</protein>
<gene>
    <name evidence="1" type="ORF">C4F50_09145</name>
</gene>
<comment type="caution">
    <text evidence="1">The sequence shown here is derived from an EMBL/GenBank/DDBJ whole genome shotgun (WGS) entry which is preliminary data.</text>
</comment>
<name>A0ABR9TJ99_9FLAO</name>
<evidence type="ECO:0000313" key="1">
    <source>
        <dbReference type="EMBL" id="MBE8725112.1"/>
    </source>
</evidence>